<dbReference type="InterPro" id="IPR012341">
    <property type="entry name" value="6hp_glycosidase-like_sf"/>
</dbReference>
<evidence type="ECO:0000313" key="3">
    <source>
        <dbReference type="EMBL" id="NIY73720.1"/>
    </source>
</evidence>
<gene>
    <name evidence="3" type="ORF">HCZ30_14905</name>
</gene>
<dbReference type="InterPro" id="IPR010819">
    <property type="entry name" value="AGE/CE"/>
</dbReference>
<dbReference type="RefSeq" id="WP_167639102.1">
    <property type="nucleotide sequence ID" value="NZ_JAATOP010000012.1"/>
</dbReference>
<comment type="caution">
    <text evidence="3">The sequence shown here is derived from an EMBL/GenBank/DDBJ whole genome shotgun (WGS) entry which is preliminary data.</text>
</comment>
<evidence type="ECO:0000256" key="2">
    <source>
        <dbReference type="ARBA" id="ARBA00023235"/>
    </source>
</evidence>
<keyword evidence="2" id="KW-0413">Isomerase</keyword>
<organism evidence="3 4">
    <name type="scientific">Marivivens donghaensis</name>
    <dbReference type="NCBI Taxonomy" id="1699413"/>
    <lineage>
        <taxon>Bacteria</taxon>
        <taxon>Pseudomonadati</taxon>
        <taxon>Pseudomonadota</taxon>
        <taxon>Alphaproteobacteria</taxon>
        <taxon>Rhodobacterales</taxon>
        <taxon>Paracoccaceae</taxon>
        <taxon>Marivivens group</taxon>
        <taxon>Marivivens</taxon>
    </lineage>
</organism>
<dbReference type="Proteomes" id="UP000709466">
    <property type="component" value="Unassembled WGS sequence"/>
</dbReference>
<dbReference type="EMBL" id="JAATOP010000012">
    <property type="protein sequence ID" value="NIY73720.1"/>
    <property type="molecule type" value="Genomic_DNA"/>
</dbReference>
<name>A0ABX0W241_9RHOB</name>
<keyword evidence="4" id="KW-1185">Reference proteome</keyword>
<proteinExistence type="inferred from homology"/>
<protein>
    <submittedName>
        <fullName evidence="3">AGE family epimerase/isomerase</fullName>
    </submittedName>
</protein>
<dbReference type="SUPFAM" id="SSF48208">
    <property type="entry name" value="Six-hairpin glycosidases"/>
    <property type="match status" value="1"/>
</dbReference>
<accession>A0ABX0W241</accession>
<sequence>MDASDYAALDSHLIDEPRFQYRLRSEAEAQLAFFRRSLRADGGFDLLAFDGTPITGQDQGLTGTARHVYSYALAKSTGHPDCDDMIDAGLTWLDSHFRDKAHGGFYWTLNGTEPTVDHKMAYGHVHVLLAASAATQVGHPLGPKLLEDLSDLLLNRFMDSSAGLLADEFSRDWSYCSAYRGYNANMHGLEAYLAAYETTGDTGFLTRAEQVIDFFANRIARANHWRVIEHFDANWSPDMDYDGHFALTPRGTTPGHSFELARLMIQYWDLAGRPRGNLVFDARSIIDTALSDAWDESGGISYTLEYDGRILNPARYWWPVTEAILAIQALIKVAPMPNDEGRFRRLWDEAEALFIDHDYGGWFHEVAPDGTPTEATVRGKPDLYHSIQAAILPAQKGVTRIMSA</sequence>
<dbReference type="Gene3D" id="1.50.10.10">
    <property type="match status" value="1"/>
</dbReference>
<evidence type="ECO:0000313" key="4">
    <source>
        <dbReference type="Proteomes" id="UP000709466"/>
    </source>
</evidence>
<dbReference type="Pfam" id="PF07221">
    <property type="entry name" value="GlcNAc_2-epim"/>
    <property type="match status" value="1"/>
</dbReference>
<evidence type="ECO:0000256" key="1">
    <source>
        <dbReference type="ARBA" id="ARBA00008558"/>
    </source>
</evidence>
<dbReference type="PANTHER" id="PTHR15108">
    <property type="entry name" value="N-ACYLGLUCOSAMINE-2-EPIMERASE"/>
    <property type="match status" value="1"/>
</dbReference>
<comment type="similarity">
    <text evidence="1">Belongs to the N-acylglucosamine 2-epimerase family.</text>
</comment>
<reference evidence="3 4" key="1">
    <citation type="submission" date="2020-03" db="EMBL/GenBank/DDBJ databases">
        <title>Bacterial isolates of synthetic phycosphere.</title>
        <authorList>
            <person name="Fu H."/>
            <person name="Moran M.A."/>
        </authorList>
    </citation>
    <scope>NUCLEOTIDE SEQUENCE [LARGE SCALE GENOMIC DNA]</scope>
    <source>
        <strain evidence="3 4">HF1</strain>
    </source>
</reference>
<dbReference type="InterPro" id="IPR008928">
    <property type="entry name" value="6-hairpin_glycosidase_sf"/>
</dbReference>